<keyword evidence="2" id="KW-1185">Reference proteome</keyword>
<organism evidence="1 2">
    <name type="scientific">Caballeronia calidae</name>
    <dbReference type="NCBI Taxonomy" id="1777139"/>
    <lineage>
        <taxon>Bacteria</taxon>
        <taxon>Pseudomonadati</taxon>
        <taxon>Pseudomonadota</taxon>
        <taxon>Betaproteobacteria</taxon>
        <taxon>Burkholderiales</taxon>
        <taxon>Burkholderiaceae</taxon>
        <taxon>Caballeronia</taxon>
    </lineage>
</organism>
<comment type="caution">
    <text evidence="1">The sequence shown here is derived from an EMBL/GenBank/DDBJ whole genome shotgun (WGS) entry which is preliminary data.</text>
</comment>
<sequence length="67" mass="7737">MATERRSLKEAVETWLTPNGAVPVGIELLRRPGKRRYVKIEASRATEALFFYFFRHPDGGWCVFPPN</sequence>
<evidence type="ECO:0000313" key="2">
    <source>
        <dbReference type="Proteomes" id="UP000071859"/>
    </source>
</evidence>
<dbReference type="EMBL" id="FCOX02000037">
    <property type="protein sequence ID" value="SAK98321.1"/>
    <property type="molecule type" value="Genomic_DNA"/>
</dbReference>
<name>A0A158DUM8_9BURK</name>
<evidence type="ECO:0000313" key="1">
    <source>
        <dbReference type="EMBL" id="SAK98321.1"/>
    </source>
</evidence>
<dbReference type="AlphaFoldDB" id="A0A158DUM8"/>
<reference evidence="1" key="1">
    <citation type="submission" date="2016-01" db="EMBL/GenBank/DDBJ databases">
        <authorList>
            <person name="Peeters C."/>
        </authorList>
    </citation>
    <scope>NUCLEOTIDE SEQUENCE</scope>
    <source>
        <strain evidence="1">LMG 29321</strain>
    </source>
</reference>
<dbReference type="Proteomes" id="UP000071859">
    <property type="component" value="Unassembled WGS sequence"/>
</dbReference>
<gene>
    <name evidence="1" type="ORF">AWB78_05645</name>
</gene>
<proteinExistence type="predicted"/>
<accession>A0A158DUM8</accession>
<protein>
    <submittedName>
        <fullName evidence="1">Uncharacterized protein</fullName>
    </submittedName>
</protein>